<accession>A0A5S3PPW9</accession>
<sequence length="67" mass="7460">MKKLSTLVFSILFMGIISCGDTKKEEKELEAALDKIEAVEQEIDQTTEALDQKAEEVESALSELDNL</sequence>
<dbReference type="PROSITE" id="PS51257">
    <property type="entry name" value="PROKAR_LIPOPROTEIN"/>
    <property type="match status" value="1"/>
</dbReference>
<keyword evidence="1" id="KW-0175">Coiled coil</keyword>
<dbReference type="AlphaFoldDB" id="A0A5S3PPW9"/>
<evidence type="ECO:0000256" key="1">
    <source>
        <dbReference type="SAM" id="Coils"/>
    </source>
</evidence>
<name>A0A5S3PPW9_9FLAO</name>
<reference evidence="2 3" key="1">
    <citation type="submission" date="2019-05" db="EMBL/GenBank/DDBJ databases">
        <authorList>
            <person name="Zhang J.-Y."/>
            <person name="Feg X."/>
            <person name="Du Z.-J."/>
        </authorList>
    </citation>
    <scope>NUCLEOTIDE SEQUENCE [LARGE SCALE GENOMIC DNA]</scope>
    <source>
        <strain evidence="2 3">RZ26</strain>
    </source>
</reference>
<evidence type="ECO:0000313" key="3">
    <source>
        <dbReference type="Proteomes" id="UP000310314"/>
    </source>
</evidence>
<dbReference type="EMBL" id="VATY01000002">
    <property type="protein sequence ID" value="TMM56679.1"/>
    <property type="molecule type" value="Genomic_DNA"/>
</dbReference>
<evidence type="ECO:0000313" key="2">
    <source>
        <dbReference type="EMBL" id="TMM56679.1"/>
    </source>
</evidence>
<gene>
    <name evidence="2" type="ORF">FEE95_09250</name>
</gene>
<dbReference type="Proteomes" id="UP000310314">
    <property type="component" value="Unassembled WGS sequence"/>
</dbReference>
<comment type="caution">
    <text evidence="2">The sequence shown here is derived from an EMBL/GenBank/DDBJ whole genome shotgun (WGS) entry which is preliminary data.</text>
</comment>
<feature type="coiled-coil region" evidence="1">
    <location>
        <begin position="19"/>
        <end position="67"/>
    </location>
</feature>
<proteinExistence type="predicted"/>
<protein>
    <submittedName>
        <fullName evidence="2">Uncharacterized protein</fullName>
    </submittedName>
</protein>
<organism evidence="2 3">
    <name type="scientific">Maribacter algarum</name>
    <name type="common">ex Zhang et al. 2020</name>
    <dbReference type="NCBI Taxonomy" id="2578118"/>
    <lineage>
        <taxon>Bacteria</taxon>
        <taxon>Pseudomonadati</taxon>
        <taxon>Bacteroidota</taxon>
        <taxon>Flavobacteriia</taxon>
        <taxon>Flavobacteriales</taxon>
        <taxon>Flavobacteriaceae</taxon>
        <taxon>Maribacter</taxon>
    </lineage>
</organism>
<dbReference type="RefSeq" id="WP_138657663.1">
    <property type="nucleotide sequence ID" value="NZ_VATY01000002.1"/>
</dbReference>
<keyword evidence="3" id="KW-1185">Reference proteome</keyword>